<protein>
    <submittedName>
        <fullName evidence="3">Membrane protein implicated in regulation of membrane protease activity</fullName>
    </submittedName>
</protein>
<keyword evidence="1" id="KW-1133">Transmembrane helix</keyword>
<dbReference type="Proteomes" id="UP000295510">
    <property type="component" value="Unassembled WGS sequence"/>
</dbReference>
<dbReference type="EMBL" id="SNYL01000008">
    <property type="protein sequence ID" value="TDQ43183.1"/>
    <property type="molecule type" value="Genomic_DNA"/>
</dbReference>
<evidence type="ECO:0000256" key="1">
    <source>
        <dbReference type="SAM" id="Phobius"/>
    </source>
</evidence>
<dbReference type="InterPro" id="IPR002810">
    <property type="entry name" value="NfeD-like_C"/>
</dbReference>
<dbReference type="AlphaFoldDB" id="A0A4R6UDG7"/>
<evidence type="ECO:0000259" key="2">
    <source>
        <dbReference type="Pfam" id="PF01957"/>
    </source>
</evidence>
<reference evidence="3 4" key="1">
    <citation type="submission" date="2019-03" db="EMBL/GenBank/DDBJ databases">
        <title>Genomic Encyclopedia of Type Strains, Phase IV (KMG-IV): sequencing the most valuable type-strain genomes for metagenomic binning, comparative biology and taxonomic classification.</title>
        <authorList>
            <person name="Goeker M."/>
        </authorList>
    </citation>
    <scope>NUCLEOTIDE SEQUENCE [LARGE SCALE GENOMIC DNA]</scope>
    <source>
        <strain evidence="3 4">DSM 19605</strain>
    </source>
</reference>
<feature type="transmembrane region" description="Helical" evidence="1">
    <location>
        <begin position="46"/>
        <end position="64"/>
    </location>
</feature>
<gene>
    <name evidence="3" type="ORF">DFR43_108129</name>
</gene>
<keyword evidence="1" id="KW-0472">Membrane</keyword>
<keyword evidence="1" id="KW-0812">Transmembrane</keyword>
<dbReference type="GO" id="GO:0006508">
    <property type="term" value="P:proteolysis"/>
    <property type="evidence" value="ECO:0007669"/>
    <property type="project" value="UniProtKB-KW"/>
</dbReference>
<dbReference type="RefSeq" id="WP_133597600.1">
    <property type="nucleotide sequence ID" value="NZ_SNYL01000008.1"/>
</dbReference>
<dbReference type="GO" id="GO:0008233">
    <property type="term" value="F:peptidase activity"/>
    <property type="evidence" value="ECO:0007669"/>
    <property type="project" value="UniProtKB-KW"/>
</dbReference>
<sequence>MAESTVWWLLAGGAVALELLTGTFFLLMLAVGLAAGALAAHAGAGLAGQFLAAAIVGGGAIVLWQRWRLKRLGSPSARANRDVNLDIGQVVTVPHWEPDGTARIRYRGADWTVQLQTGHQPQTPGTYQIVAVEGSRLLVRPSGH</sequence>
<keyword evidence="3" id="KW-0378">Hydrolase</keyword>
<accession>A0A4R6UDG7</accession>
<dbReference type="OrthoDB" id="5654021at2"/>
<feature type="domain" description="NfeD-like C-terminal" evidence="2">
    <location>
        <begin position="84"/>
        <end position="141"/>
    </location>
</feature>
<feature type="transmembrane region" description="Helical" evidence="1">
    <location>
        <begin position="7"/>
        <end position="40"/>
    </location>
</feature>
<evidence type="ECO:0000313" key="4">
    <source>
        <dbReference type="Proteomes" id="UP000295510"/>
    </source>
</evidence>
<name>A0A4R6UDG7_9BURK</name>
<organism evidence="3 4">
    <name type="scientific">Tepidicella xavieri</name>
    <dbReference type="NCBI Taxonomy" id="360241"/>
    <lineage>
        <taxon>Bacteria</taxon>
        <taxon>Pseudomonadati</taxon>
        <taxon>Pseudomonadota</taxon>
        <taxon>Betaproteobacteria</taxon>
        <taxon>Burkholderiales</taxon>
        <taxon>Tepidicella</taxon>
    </lineage>
</organism>
<keyword evidence="4" id="KW-1185">Reference proteome</keyword>
<evidence type="ECO:0000313" key="3">
    <source>
        <dbReference type="EMBL" id="TDQ43183.1"/>
    </source>
</evidence>
<proteinExistence type="predicted"/>
<dbReference type="Pfam" id="PF01957">
    <property type="entry name" value="NfeD"/>
    <property type="match status" value="1"/>
</dbReference>
<comment type="caution">
    <text evidence="3">The sequence shown here is derived from an EMBL/GenBank/DDBJ whole genome shotgun (WGS) entry which is preliminary data.</text>
</comment>
<keyword evidence="3" id="KW-0645">Protease</keyword>